<proteinExistence type="inferred from homology"/>
<dbReference type="Pfam" id="PF06200">
    <property type="entry name" value="tify"/>
    <property type="match status" value="1"/>
</dbReference>
<reference evidence="3" key="1">
    <citation type="submission" date="2021-08" db="EMBL/GenBank/DDBJ databases">
        <title>WGS assembly of Ceratopteris richardii.</title>
        <authorList>
            <person name="Marchant D.B."/>
            <person name="Chen G."/>
            <person name="Jenkins J."/>
            <person name="Shu S."/>
            <person name="Leebens-Mack J."/>
            <person name="Grimwood J."/>
            <person name="Schmutz J."/>
            <person name="Soltis P."/>
            <person name="Soltis D."/>
            <person name="Chen Z.-H."/>
        </authorList>
    </citation>
    <scope>NUCLEOTIDE SEQUENCE</scope>
    <source>
        <strain evidence="3">Whitten #5841</strain>
        <tissue evidence="3">Leaf</tissue>
    </source>
</reference>
<sequence length="239" mass="26471">MAVSPFAISAGCTDREGLMQALGLQHASEKCEALGPEKPSLAVKPRLNTLPLTVFYGGQVSVYNNVSSETVQAIMAIAAKGNWLSQVTLTDAMHINPDSFFSQARATAGNFHCDVQTKDPITFPITQTSCVCTSNVPSYYPAMNTIIENSTEPMVPEALPLARKASLIRFLEKRKERMLMVSPYYKDRLIVTDQRGQTLGSKKSSAFTELYEQYCRRTTLVTHMEQKMHISSRGILPNK</sequence>
<dbReference type="PANTHER" id="PTHR33077:SF90">
    <property type="entry name" value="PROTEIN TIFY 7"/>
    <property type="match status" value="1"/>
</dbReference>
<protein>
    <recommendedName>
        <fullName evidence="2">Tify domain-containing protein</fullName>
    </recommendedName>
</protein>
<dbReference type="SMART" id="SM00979">
    <property type="entry name" value="TIFY"/>
    <property type="match status" value="1"/>
</dbReference>
<comment type="similarity">
    <text evidence="1">Belongs to the TIFY/JAZ family.</text>
</comment>
<evidence type="ECO:0000256" key="1">
    <source>
        <dbReference type="ARBA" id="ARBA00008614"/>
    </source>
</evidence>
<dbReference type="GO" id="GO:0009611">
    <property type="term" value="P:response to wounding"/>
    <property type="evidence" value="ECO:0007669"/>
    <property type="project" value="TreeGrafter"/>
</dbReference>
<dbReference type="GO" id="GO:0031347">
    <property type="term" value="P:regulation of defense response"/>
    <property type="evidence" value="ECO:0007669"/>
    <property type="project" value="TreeGrafter"/>
</dbReference>
<dbReference type="AlphaFoldDB" id="A0A8T2RFF0"/>
<dbReference type="PROSITE" id="PS51320">
    <property type="entry name" value="TIFY"/>
    <property type="match status" value="1"/>
</dbReference>
<dbReference type="Pfam" id="PF09425">
    <property type="entry name" value="Jas_motif"/>
    <property type="match status" value="1"/>
</dbReference>
<dbReference type="GO" id="GO:2000022">
    <property type="term" value="P:regulation of jasmonic acid mediated signaling pathway"/>
    <property type="evidence" value="ECO:0007669"/>
    <property type="project" value="TreeGrafter"/>
</dbReference>
<evidence type="ECO:0000259" key="2">
    <source>
        <dbReference type="PROSITE" id="PS51320"/>
    </source>
</evidence>
<feature type="domain" description="Tify" evidence="2">
    <location>
        <begin position="45"/>
        <end position="80"/>
    </location>
</feature>
<dbReference type="InterPro" id="IPR010399">
    <property type="entry name" value="Tify_dom"/>
</dbReference>
<dbReference type="EMBL" id="CM035433">
    <property type="protein sequence ID" value="KAH7294318.1"/>
    <property type="molecule type" value="Genomic_DNA"/>
</dbReference>
<dbReference type="Proteomes" id="UP000825935">
    <property type="component" value="Chromosome 28"/>
</dbReference>
<accession>A0A8T2RFF0</accession>
<dbReference type="PANTHER" id="PTHR33077">
    <property type="entry name" value="PROTEIN TIFY 4A-RELATED-RELATED"/>
    <property type="match status" value="1"/>
</dbReference>
<dbReference type="InterPro" id="IPR040390">
    <property type="entry name" value="TIFY/JAZ"/>
</dbReference>
<dbReference type="GO" id="GO:0005634">
    <property type="term" value="C:nucleus"/>
    <property type="evidence" value="ECO:0007669"/>
    <property type="project" value="TreeGrafter"/>
</dbReference>
<comment type="caution">
    <text evidence="3">The sequence shown here is derived from an EMBL/GenBank/DDBJ whole genome shotgun (WGS) entry which is preliminary data.</text>
</comment>
<keyword evidence="4" id="KW-1185">Reference proteome</keyword>
<evidence type="ECO:0000313" key="4">
    <source>
        <dbReference type="Proteomes" id="UP000825935"/>
    </source>
</evidence>
<evidence type="ECO:0000313" key="3">
    <source>
        <dbReference type="EMBL" id="KAH7294318.1"/>
    </source>
</evidence>
<dbReference type="EMBL" id="CM035433">
    <property type="protein sequence ID" value="KAH7294319.1"/>
    <property type="molecule type" value="Genomic_DNA"/>
</dbReference>
<name>A0A8T2RFF0_CERRI</name>
<organism evidence="3 4">
    <name type="scientific">Ceratopteris richardii</name>
    <name type="common">Triangle waterfern</name>
    <dbReference type="NCBI Taxonomy" id="49495"/>
    <lineage>
        <taxon>Eukaryota</taxon>
        <taxon>Viridiplantae</taxon>
        <taxon>Streptophyta</taxon>
        <taxon>Embryophyta</taxon>
        <taxon>Tracheophyta</taxon>
        <taxon>Polypodiopsida</taxon>
        <taxon>Polypodiidae</taxon>
        <taxon>Polypodiales</taxon>
        <taxon>Pteridineae</taxon>
        <taxon>Pteridaceae</taxon>
        <taxon>Parkerioideae</taxon>
        <taxon>Ceratopteris</taxon>
    </lineage>
</organism>
<dbReference type="InterPro" id="IPR018467">
    <property type="entry name" value="CCT_CS"/>
</dbReference>
<dbReference type="OrthoDB" id="1937734at2759"/>
<gene>
    <name evidence="3" type="ORF">KP509_28G066200</name>
</gene>